<sequence>MKMKWLTRTLGLTVVMAIALVLADCKMLGIADKSPGFKQSDWWLYYSFVDEDIKNAPRISDDYYFLFGMMDGPSPEMSRIVFNGATDTAALENYLTALGYHYVPDDEGGGRWEREGQRKTEFYIWQSKEQQTIRLTKYTF</sequence>
<evidence type="ECO:0000313" key="1">
    <source>
        <dbReference type="EMBL" id="PNS10557.1"/>
    </source>
</evidence>
<proteinExistence type="predicted"/>
<dbReference type="Proteomes" id="UP000236345">
    <property type="component" value="Unassembled WGS sequence"/>
</dbReference>
<comment type="caution">
    <text evidence="1">The sequence shown here is derived from an EMBL/GenBank/DDBJ whole genome shotgun (WGS) entry which is preliminary data.</text>
</comment>
<reference evidence="2" key="1">
    <citation type="submission" date="2017-09" db="EMBL/GenBank/DDBJ databases">
        <authorList>
            <person name="Palmer M."/>
            <person name="Steenkamp E.T."/>
            <person name="Coetzee M.P."/>
            <person name="Avontuur J.R."/>
            <person name="Van Zyl E."/>
            <person name="Chan W.-Y."/>
            <person name="Blom J."/>
            <person name="Venter S.N."/>
        </authorList>
    </citation>
    <scope>NUCLEOTIDE SEQUENCE [LARGE SCALE GENOMIC DNA]</scope>
    <source>
        <strain evidence="2">QC88-366</strain>
    </source>
</reference>
<gene>
    <name evidence="1" type="ORF">COO59_16705</name>
</gene>
<organism evidence="1 2">
    <name type="scientific">Mixta theicola</name>
    <dbReference type="NCBI Taxonomy" id="1458355"/>
    <lineage>
        <taxon>Bacteria</taxon>
        <taxon>Pseudomonadati</taxon>
        <taxon>Pseudomonadota</taxon>
        <taxon>Gammaproteobacteria</taxon>
        <taxon>Enterobacterales</taxon>
        <taxon>Erwiniaceae</taxon>
        <taxon>Mixta</taxon>
    </lineage>
</organism>
<evidence type="ECO:0000313" key="2">
    <source>
        <dbReference type="Proteomes" id="UP000236345"/>
    </source>
</evidence>
<name>A0A2K1Q6G6_9GAMM</name>
<keyword evidence="2" id="KW-1185">Reference proteome</keyword>
<dbReference type="AlphaFoldDB" id="A0A2K1Q6G6"/>
<dbReference type="OrthoDB" id="6463131at2"/>
<dbReference type="RefSeq" id="WP_103060880.1">
    <property type="nucleotide sequence ID" value="NZ_BSOF01000004.1"/>
</dbReference>
<accession>A0A2K1Q6G6</accession>
<protein>
    <submittedName>
        <fullName evidence="1">Uncharacterized protein</fullName>
    </submittedName>
</protein>
<dbReference type="EMBL" id="NWUO01000014">
    <property type="protein sequence ID" value="PNS10557.1"/>
    <property type="molecule type" value="Genomic_DNA"/>
</dbReference>